<organism evidence="2 3">
    <name type="scientific">Desulfoluna limicola</name>
    <dbReference type="NCBI Taxonomy" id="2810562"/>
    <lineage>
        <taxon>Bacteria</taxon>
        <taxon>Pseudomonadati</taxon>
        <taxon>Thermodesulfobacteriota</taxon>
        <taxon>Desulfobacteria</taxon>
        <taxon>Desulfobacterales</taxon>
        <taxon>Desulfolunaceae</taxon>
        <taxon>Desulfoluna</taxon>
    </lineage>
</organism>
<dbReference type="SMART" id="SM00849">
    <property type="entry name" value="Lactamase_B"/>
    <property type="match status" value="1"/>
</dbReference>
<sequence length="265" mass="30174">MFTIHAVDGYIETIYLAVYHDKVLLIDSGCRSDVPRIEQAMKRRLNRPMSQISLAVASHTHPDHAGGAHLLRERHAIPVAAPKDINRWYAGFTGGLQHKIDTMLGYFVAWTLKYPFEMICYNKRLAYDHPLNDGDRLPGFEDWQVIATPGHTSHDVVLYHAETKTLYAADVILKVGTGYRPPFPVSMKKEMRESIGKLRNLDVKLLLMAHGGAEKITDFPAIIDAMLTEIDKGYPPGLQRFRKLEGFSPVIKKYYRQKRKEKKAS</sequence>
<evidence type="ECO:0000313" key="2">
    <source>
        <dbReference type="EMBL" id="BCS94583.1"/>
    </source>
</evidence>
<reference evidence="2 3" key="1">
    <citation type="submission" date="2021-02" db="EMBL/GenBank/DDBJ databases">
        <title>Complete genome of Desulfoluna sp. strain ASN36.</title>
        <authorList>
            <person name="Takahashi A."/>
            <person name="Kojima H."/>
            <person name="Fukui M."/>
        </authorList>
    </citation>
    <scope>NUCLEOTIDE SEQUENCE [LARGE SCALE GENOMIC DNA]</scope>
    <source>
        <strain evidence="2 3">ASN36</strain>
    </source>
</reference>
<dbReference type="Pfam" id="PF00753">
    <property type="entry name" value="Lactamase_B"/>
    <property type="match status" value="1"/>
</dbReference>
<name>A0ABN6EW66_9BACT</name>
<dbReference type="GO" id="GO:0016787">
    <property type="term" value="F:hydrolase activity"/>
    <property type="evidence" value="ECO:0007669"/>
    <property type="project" value="UniProtKB-KW"/>
</dbReference>
<dbReference type="EMBL" id="AP024488">
    <property type="protein sequence ID" value="BCS94583.1"/>
    <property type="molecule type" value="Genomic_DNA"/>
</dbReference>
<dbReference type="SUPFAM" id="SSF56281">
    <property type="entry name" value="Metallo-hydrolase/oxidoreductase"/>
    <property type="match status" value="1"/>
</dbReference>
<dbReference type="InterPro" id="IPR050855">
    <property type="entry name" value="NDM-1-like"/>
</dbReference>
<gene>
    <name evidence="2" type="ORF">DSLASN_02150</name>
</gene>
<keyword evidence="2" id="KW-0378">Hydrolase</keyword>
<accession>A0ABN6EW66</accession>
<dbReference type="PANTHER" id="PTHR42951:SF21">
    <property type="entry name" value="METALLO-HYDROLASE YQJP-RELATED"/>
    <property type="match status" value="1"/>
</dbReference>
<protein>
    <submittedName>
        <fullName evidence="2">Zn-dependent hydrolase</fullName>
    </submittedName>
</protein>
<dbReference type="Gene3D" id="3.60.15.10">
    <property type="entry name" value="Ribonuclease Z/Hydroxyacylglutathione hydrolase-like"/>
    <property type="match status" value="1"/>
</dbReference>
<dbReference type="InterPro" id="IPR001279">
    <property type="entry name" value="Metallo-B-lactamas"/>
</dbReference>
<keyword evidence="3" id="KW-1185">Reference proteome</keyword>
<dbReference type="RefSeq" id="WP_236890891.1">
    <property type="nucleotide sequence ID" value="NZ_AP024488.1"/>
</dbReference>
<dbReference type="PANTHER" id="PTHR42951">
    <property type="entry name" value="METALLO-BETA-LACTAMASE DOMAIN-CONTAINING"/>
    <property type="match status" value="1"/>
</dbReference>
<evidence type="ECO:0000259" key="1">
    <source>
        <dbReference type="SMART" id="SM00849"/>
    </source>
</evidence>
<dbReference type="InterPro" id="IPR036866">
    <property type="entry name" value="RibonucZ/Hydroxyglut_hydro"/>
</dbReference>
<dbReference type="Proteomes" id="UP001320148">
    <property type="component" value="Chromosome"/>
</dbReference>
<evidence type="ECO:0000313" key="3">
    <source>
        <dbReference type="Proteomes" id="UP001320148"/>
    </source>
</evidence>
<proteinExistence type="predicted"/>
<feature type="domain" description="Metallo-beta-lactamase" evidence="1">
    <location>
        <begin position="11"/>
        <end position="210"/>
    </location>
</feature>